<dbReference type="EMBL" id="CP123443">
    <property type="protein sequence ID" value="WGK68505.1"/>
    <property type="molecule type" value="Genomic_DNA"/>
</dbReference>
<keyword evidence="3" id="KW-1185">Reference proteome</keyword>
<sequence length="232" mass="24393">MRKIYGKVLLLVLFLLPVTNLTAQESEKKSGRGPISIFINGGLGGLSGSGEVTASGTKVGDVTDAKLGITKIGLGASYSHPVNEMLSIGALLELRLLINKIEGKVQNGSFTINFSDGQVLGFGVSFGPYFRLGLWGTDKQGGLGLAPYIAINSLRGEIKGKNASLSLEYTEEALLNIGGGLLLDIFFTNMFGIHLGLELEGTTAKVTDDQGVWTAEAPLFGAIFYGGVSVSF</sequence>
<dbReference type="Proteomes" id="UP001228690">
    <property type="component" value="Chromosome"/>
</dbReference>
<gene>
    <name evidence="2" type="ORF">P0082_08435</name>
</gene>
<dbReference type="RefSeq" id="WP_326926689.1">
    <property type="nucleotide sequence ID" value="NZ_CP123443.1"/>
</dbReference>
<accession>A0ABY8MGQ9</accession>
<reference evidence="2 3" key="1">
    <citation type="submission" date="2023-04" db="EMBL/GenBank/DDBJ databases">
        <title>Spirochaete genome identified in red abalone sample constitutes a novel genus.</title>
        <authorList>
            <person name="Sharma S.P."/>
            <person name="Purcell C.M."/>
            <person name="Hyde J.R."/>
            <person name="Severin A.J."/>
        </authorList>
    </citation>
    <scope>NUCLEOTIDE SEQUENCE [LARGE SCALE GENOMIC DNA]</scope>
    <source>
        <strain evidence="2 3">SP-2023</strain>
    </source>
</reference>
<feature type="signal peptide" evidence="1">
    <location>
        <begin position="1"/>
        <end position="23"/>
    </location>
</feature>
<keyword evidence="1" id="KW-0732">Signal</keyword>
<evidence type="ECO:0000313" key="2">
    <source>
        <dbReference type="EMBL" id="WGK68505.1"/>
    </source>
</evidence>
<protein>
    <recommendedName>
        <fullName evidence="4">Outer membrane protein beta-barrel domain-containing protein</fullName>
    </recommendedName>
</protein>
<evidence type="ECO:0000313" key="3">
    <source>
        <dbReference type="Proteomes" id="UP001228690"/>
    </source>
</evidence>
<name>A0ABY8MGQ9_9SPIO</name>
<proteinExistence type="predicted"/>
<feature type="chain" id="PRO_5047195181" description="Outer membrane protein beta-barrel domain-containing protein" evidence="1">
    <location>
        <begin position="24"/>
        <end position="232"/>
    </location>
</feature>
<evidence type="ECO:0008006" key="4">
    <source>
        <dbReference type="Google" id="ProtNLM"/>
    </source>
</evidence>
<evidence type="ECO:0000256" key="1">
    <source>
        <dbReference type="SAM" id="SignalP"/>
    </source>
</evidence>
<organism evidence="2 3">
    <name type="scientific">Candidatus Haliotispira prima</name>
    <dbReference type="NCBI Taxonomy" id="3034016"/>
    <lineage>
        <taxon>Bacteria</taxon>
        <taxon>Pseudomonadati</taxon>
        <taxon>Spirochaetota</taxon>
        <taxon>Spirochaetia</taxon>
        <taxon>Spirochaetales</taxon>
        <taxon>Spirochaetaceae</taxon>
        <taxon>Candidatus Haliotispira</taxon>
    </lineage>
</organism>